<comment type="pathway">
    <text evidence="2">Cofactor biosynthesis; biotin biosynthesis.</text>
</comment>
<dbReference type="GO" id="GO:0030170">
    <property type="term" value="F:pyridoxal phosphate binding"/>
    <property type="evidence" value="ECO:0007669"/>
    <property type="project" value="InterPro"/>
</dbReference>
<evidence type="ECO:0000256" key="10">
    <source>
        <dbReference type="ARBA" id="ARBA00032610"/>
    </source>
</evidence>
<keyword evidence="9" id="KW-0012">Acyltransferase</keyword>
<comment type="subunit">
    <text evidence="4">Homodimer.</text>
</comment>
<comment type="similarity">
    <text evidence="3">Belongs to the class-II pyridoxal-phosphate-dependent aminotransferase family. BioF subfamily.</text>
</comment>
<dbReference type="GO" id="GO:0009102">
    <property type="term" value="P:biotin biosynthetic process"/>
    <property type="evidence" value="ECO:0007669"/>
    <property type="project" value="UniProtKB-KW"/>
</dbReference>
<dbReference type="GO" id="GO:0008710">
    <property type="term" value="F:8-amino-7-oxononanoate synthase activity"/>
    <property type="evidence" value="ECO:0007669"/>
    <property type="project" value="UniProtKB-EC"/>
</dbReference>
<evidence type="ECO:0000256" key="9">
    <source>
        <dbReference type="ARBA" id="ARBA00023315"/>
    </source>
</evidence>
<dbReference type="AlphaFoldDB" id="A0A1W0B9B9"/>
<dbReference type="Gene3D" id="3.90.1150.10">
    <property type="entry name" value="Aspartate Aminotransferase, domain 1"/>
    <property type="match status" value="1"/>
</dbReference>
<dbReference type="InterPro" id="IPR015421">
    <property type="entry name" value="PyrdxlP-dep_Trfase_major"/>
</dbReference>
<reference evidence="15 16" key="1">
    <citation type="journal article" date="2016" name="Antonie Van Leeuwenhoek">
        <title>Nocardia donostiensis sp. nov., isolated from human respiratory specimens.</title>
        <authorList>
            <person name="Ercibengoa M."/>
            <person name="Bell M."/>
            <person name="Marimon J.M."/>
            <person name="Humrighouse B."/>
            <person name="Klenk H.P."/>
            <person name="Potter G."/>
            <person name="Perez-Trallero E."/>
        </authorList>
    </citation>
    <scope>NUCLEOTIDE SEQUENCE [LARGE SCALE GENOMIC DNA]</scope>
    <source>
        <strain evidence="15 16">X1655</strain>
    </source>
</reference>
<dbReference type="STRING" id="1538463.B0T36_20475"/>
<dbReference type="PANTHER" id="PTHR13693:SF100">
    <property type="entry name" value="8-AMINO-7-OXONONANOATE SYNTHASE"/>
    <property type="match status" value="1"/>
</dbReference>
<evidence type="ECO:0000256" key="1">
    <source>
        <dbReference type="ARBA" id="ARBA00001933"/>
    </source>
</evidence>
<dbReference type="EC" id="2.3.1.47" evidence="5"/>
<dbReference type="RefSeq" id="WP_077119854.1">
    <property type="nucleotide sequence ID" value="NZ_LOKT01000015.1"/>
</dbReference>
<dbReference type="InterPro" id="IPR015424">
    <property type="entry name" value="PyrdxlP-dep_Trfase"/>
</dbReference>
<keyword evidence="6" id="KW-0808">Transferase</keyword>
<feature type="domain" description="Aminotransferase class I/classII large" evidence="14">
    <location>
        <begin position="35"/>
        <end position="369"/>
    </location>
</feature>
<protein>
    <recommendedName>
        <fullName evidence="5">8-amino-7-oxononanoate synthase</fullName>
        <ecNumber evidence="5">2.3.1.47</ecNumber>
    </recommendedName>
    <alternativeName>
        <fullName evidence="10">7-keto-8-amino-pelargonic acid synthase</fullName>
    </alternativeName>
    <alternativeName>
        <fullName evidence="11">8-amino-7-ketopelargonate synthase</fullName>
    </alternativeName>
</protein>
<comment type="cofactor">
    <cofactor evidence="1 13">
        <name>pyridoxal 5'-phosphate</name>
        <dbReference type="ChEBI" id="CHEBI:597326"/>
    </cofactor>
</comment>
<dbReference type="SUPFAM" id="SSF53383">
    <property type="entry name" value="PLP-dependent transferases"/>
    <property type="match status" value="1"/>
</dbReference>
<dbReference type="EMBL" id="MUMY01000019">
    <property type="protein sequence ID" value="ONM46854.1"/>
    <property type="molecule type" value="Genomic_DNA"/>
</dbReference>
<evidence type="ECO:0000256" key="4">
    <source>
        <dbReference type="ARBA" id="ARBA00011738"/>
    </source>
</evidence>
<keyword evidence="16" id="KW-1185">Reference proteome</keyword>
<dbReference type="PANTHER" id="PTHR13693">
    <property type="entry name" value="CLASS II AMINOTRANSFERASE/8-AMINO-7-OXONONANOATE SYNTHASE"/>
    <property type="match status" value="1"/>
</dbReference>
<dbReference type="PROSITE" id="PS00599">
    <property type="entry name" value="AA_TRANSFER_CLASS_2"/>
    <property type="match status" value="1"/>
</dbReference>
<dbReference type="InterPro" id="IPR004839">
    <property type="entry name" value="Aminotransferase_I/II_large"/>
</dbReference>
<evidence type="ECO:0000256" key="11">
    <source>
        <dbReference type="ARBA" id="ARBA00033381"/>
    </source>
</evidence>
<comment type="caution">
    <text evidence="15">The sequence shown here is derived from an EMBL/GenBank/DDBJ whole genome shotgun (WGS) entry which is preliminary data.</text>
</comment>
<evidence type="ECO:0000256" key="13">
    <source>
        <dbReference type="RuleBase" id="RU003693"/>
    </source>
</evidence>
<dbReference type="InterPro" id="IPR015422">
    <property type="entry name" value="PyrdxlP-dep_Trfase_small"/>
</dbReference>
<evidence type="ECO:0000256" key="8">
    <source>
        <dbReference type="ARBA" id="ARBA00022898"/>
    </source>
</evidence>
<accession>A0A1W0B9B9</accession>
<dbReference type="Pfam" id="PF00155">
    <property type="entry name" value="Aminotran_1_2"/>
    <property type="match status" value="1"/>
</dbReference>
<dbReference type="Gene3D" id="3.40.640.10">
    <property type="entry name" value="Type I PLP-dependent aspartate aminotransferase-like (Major domain)"/>
    <property type="match status" value="1"/>
</dbReference>
<gene>
    <name evidence="15" type="ORF">B0T46_20425</name>
</gene>
<keyword evidence="8 13" id="KW-0663">Pyridoxal phosphate</keyword>
<evidence type="ECO:0000256" key="7">
    <source>
        <dbReference type="ARBA" id="ARBA00022756"/>
    </source>
</evidence>
<name>A0A1W0B9B9_9NOCA</name>
<evidence type="ECO:0000256" key="12">
    <source>
        <dbReference type="ARBA" id="ARBA00047715"/>
    </source>
</evidence>
<evidence type="ECO:0000313" key="15">
    <source>
        <dbReference type="EMBL" id="ONM46854.1"/>
    </source>
</evidence>
<proteinExistence type="inferred from homology"/>
<evidence type="ECO:0000256" key="6">
    <source>
        <dbReference type="ARBA" id="ARBA00022679"/>
    </source>
</evidence>
<organism evidence="15 16">
    <name type="scientific">Nocardia donostiensis</name>
    <dbReference type="NCBI Taxonomy" id="1538463"/>
    <lineage>
        <taxon>Bacteria</taxon>
        <taxon>Bacillati</taxon>
        <taxon>Actinomycetota</taxon>
        <taxon>Actinomycetes</taxon>
        <taxon>Mycobacteriales</taxon>
        <taxon>Nocardiaceae</taxon>
        <taxon>Nocardia</taxon>
    </lineage>
</organism>
<comment type="catalytic activity">
    <reaction evidence="12">
        <text>6-carboxyhexanoyl-[ACP] + L-alanine + H(+) = (8S)-8-amino-7-oxononanoate + holo-[ACP] + CO2</text>
        <dbReference type="Rhea" id="RHEA:42288"/>
        <dbReference type="Rhea" id="RHEA-COMP:9685"/>
        <dbReference type="Rhea" id="RHEA-COMP:9955"/>
        <dbReference type="ChEBI" id="CHEBI:15378"/>
        <dbReference type="ChEBI" id="CHEBI:16526"/>
        <dbReference type="ChEBI" id="CHEBI:57972"/>
        <dbReference type="ChEBI" id="CHEBI:64479"/>
        <dbReference type="ChEBI" id="CHEBI:78846"/>
        <dbReference type="ChEBI" id="CHEBI:149468"/>
        <dbReference type="EC" id="2.3.1.47"/>
    </reaction>
</comment>
<evidence type="ECO:0000256" key="5">
    <source>
        <dbReference type="ARBA" id="ARBA00013187"/>
    </source>
</evidence>
<evidence type="ECO:0000259" key="14">
    <source>
        <dbReference type="Pfam" id="PF00155"/>
    </source>
</evidence>
<dbReference type="InterPro" id="IPR001917">
    <property type="entry name" value="Aminotrans_II_pyridoxalP_BS"/>
</dbReference>
<evidence type="ECO:0000313" key="16">
    <source>
        <dbReference type="Proteomes" id="UP000188836"/>
    </source>
</evidence>
<sequence length="384" mass="39822">MSTDPLSWLDERAAARVDAGLRRELRPRAPRSAALDLASNDYLGLTRHPAVVEGAIAAVRRWGAGATGSRLVTGTTTEHELLESELAEFTGADTGLVFASGYAANLGAVTALASRGALIVSDAGSHASLVDACRLSRARVAIAPHRDTAAVDRLLAERTEERALVLTDSVFSADGDLAPLTELHRIARTNGAVLIVDEAHGLGVRGEGGRGLVHELGLAGEPDLVVTATLSKAFAAQGGVILADARVRAHLIDTARTFIFDTGLAPAAVGAARAALRVLRDDPGLVHRVLDRAADIAHIAGVPVPESAVVSVVLGDAQVAYDAAASCRARGLEVGCFRPPSVPEGTSRLRITARADLSAAEMNTIAEVLGSVLMRAREKDAVPA</sequence>
<dbReference type="InterPro" id="IPR050087">
    <property type="entry name" value="AON_synthase_class-II"/>
</dbReference>
<evidence type="ECO:0000256" key="2">
    <source>
        <dbReference type="ARBA" id="ARBA00004746"/>
    </source>
</evidence>
<dbReference type="Proteomes" id="UP000188836">
    <property type="component" value="Unassembled WGS sequence"/>
</dbReference>
<keyword evidence="7" id="KW-0093">Biotin biosynthesis</keyword>
<dbReference type="OrthoDB" id="9807157at2"/>
<evidence type="ECO:0000256" key="3">
    <source>
        <dbReference type="ARBA" id="ARBA00010008"/>
    </source>
</evidence>